<dbReference type="Pfam" id="PF00561">
    <property type="entry name" value="Abhydrolase_1"/>
    <property type="match status" value="1"/>
</dbReference>
<comment type="caution">
    <text evidence="2">The sequence shown here is derived from an EMBL/GenBank/DDBJ whole genome shotgun (WGS) entry which is preliminary data.</text>
</comment>
<dbReference type="InterPro" id="IPR000073">
    <property type="entry name" value="AB_hydrolase_1"/>
</dbReference>
<dbReference type="SUPFAM" id="SSF53474">
    <property type="entry name" value="alpha/beta-Hydrolases"/>
    <property type="match status" value="1"/>
</dbReference>
<evidence type="ECO:0000313" key="3">
    <source>
        <dbReference type="Proteomes" id="UP001499930"/>
    </source>
</evidence>
<dbReference type="Proteomes" id="UP001499930">
    <property type="component" value="Unassembled WGS sequence"/>
</dbReference>
<protein>
    <recommendedName>
        <fullName evidence="1">AB hydrolase-1 domain-containing protein</fullName>
    </recommendedName>
</protein>
<organism evidence="2 3">
    <name type="scientific">Streptosporangium longisporum</name>
    <dbReference type="NCBI Taxonomy" id="46187"/>
    <lineage>
        <taxon>Bacteria</taxon>
        <taxon>Bacillati</taxon>
        <taxon>Actinomycetota</taxon>
        <taxon>Actinomycetes</taxon>
        <taxon>Streptosporangiales</taxon>
        <taxon>Streptosporangiaceae</taxon>
        <taxon>Streptosporangium</taxon>
    </lineage>
</organism>
<gene>
    <name evidence="2" type="ORF">GCM10017559_31190</name>
</gene>
<sequence length="90" mass="10171">MWPGWWTSSSSTPPKAELLAWSEALRTFDRPVLVAWAAEDRVMPLSHAHRLTELLPQARLVEIADSYTLVPEDQPAVLTAHLRDFLPGRP</sequence>
<reference evidence="3" key="1">
    <citation type="journal article" date="2019" name="Int. J. Syst. Evol. Microbiol.">
        <title>The Global Catalogue of Microorganisms (GCM) 10K type strain sequencing project: providing services to taxonomists for standard genome sequencing and annotation.</title>
        <authorList>
            <consortium name="The Broad Institute Genomics Platform"/>
            <consortium name="The Broad Institute Genome Sequencing Center for Infectious Disease"/>
            <person name="Wu L."/>
            <person name="Ma J."/>
        </authorList>
    </citation>
    <scope>NUCLEOTIDE SEQUENCE [LARGE SCALE GENOMIC DNA]</scope>
    <source>
        <strain evidence="3">JCM 3106</strain>
    </source>
</reference>
<feature type="domain" description="AB hydrolase-1" evidence="1">
    <location>
        <begin position="13"/>
        <end position="70"/>
    </location>
</feature>
<dbReference type="InterPro" id="IPR029058">
    <property type="entry name" value="AB_hydrolase_fold"/>
</dbReference>
<proteinExistence type="predicted"/>
<evidence type="ECO:0000259" key="1">
    <source>
        <dbReference type="Pfam" id="PF00561"/>
    </source>
</evidence>
<dbReference type="Gene3D" id="3.40.50.1820">
    <property type="entry name" value="alpha/beta hydrolase"/>
    <property type="match status" value="1"/>
</dbReference>
<dbReference type="EMBL" id="BAAAWD010000007">
    <property type="protein sequence ID" value="GAA3006980.1"/>
    <property type="molecule type" value="Genomic_DNA"/>
</dbReference>
<accession>A0ABP6KHT7</accession>
<keyword evidence="3" id="KW-1185">Reference proteome</keyword>
<evidence type="ECO:0000313" key="2">
    <source>
        <dbReference type="EMBL" id="GAA3006980.1"/>
    </source>
</evidence>
<name>A0ABP6KHT7_9ACTN</name>